<comment type="function">
    <text evidence="10 12">Catalyzes the attachment of isoleucine to tRNA(Ile). As IleRS can inadvertently accommodate and process structurally similar amino acids such as valine, to avoid such errors it has two additional distinct tRNA(Ile)-dependent editing activities. One activity is designated as 'pretransfer' editing and involves the hydrolysis of activated Val-AMP. The other activity is designated 'posttransfer' editing and involves deacylation of mischarged Val-tRNA(Ile).</text>
</comment>
<evidence type="ECO:0000256" key="7">
    <source>
        <dbReference type="ARBA" id="ARBA00022840"/>
    </source>
</evidence>
<evidence type="ECO:0000313" key="17">
    <source>
        <dbReference type="Proteomes" id="UP000029443"/>
    </source>
</evidence>
<evidence type="ECO:0000256" key="6">
    <source>
        <dbReference type="ARBA" id="ARBA00022833"/>
    </source>
</evidence>
<evidence type="ECO:0000259" key="14">
    <source>
        <dbReference type="Pfam" id="PF06827"/>
    </source>
</evidence>
<keyword evidence="17" id="KW-1185">Reference proteome</keyword>
<evidence type="ECO:0000256" key="8">
    <source>
        <dbReference type="ARBA" id="ARBA00022917"/>
    </source>
</evidence>
<evidence type="ECO:0000256" key="4">
    <source>
        <dbReference type="ARBA" id="ARBA00022723"/>
    </source>
</evidence>
<dbReference type="EC" id="6.1.1.5" evidence="12"/>
<dbReference type="InterPro" id="IPR009008">
    <property type="entry name" value="Val/Leu/Ile-tRNA-synth_edit"/>
</dbReference>
<evidence type="ECO:0000256" key="3">
    <source>
        <dbReference type="ARBA" id="ARBA00022598"/>
    </source>
</evidence>
<feature type="binding site" evidence="12">
    <location>
        <position position="922"/>
    </location>
    <ligand>
        <name>Zn(2+)</name>
        <dbReference type="ChEBI" id="CHEBI:29105"/>
    </ligand>
</feature>
<dbReference type="PROSITE" id="PS00178">
    <property type="entry name" value="AA_TRNA_LIGASE_I"/>
    <property type="match status" value="1"/>
</dbReference>
<keyword evidence="4 12" id="KW-0479">Metal-binding</keyword>
<evidence type="ECO:0000259" key="15">
    <source>
        <dbReference type="Pfam" id="PF08264"/>
    </source>
</evidence>
<dbReference type="InterPro" id="IPR010663">
    <property type="entry name" value="Znf_FPG/IleRS"/>
</dbReference>
<dbReference type="SUPFAM" id="SSF52374">
    <property type="entry name" value="Nucleotidylyl transferase"/>
    <property type="match status" value="1"/>
</dbReference>
<dbReference type="RefSeq" id="WP_035250036.1">
    <property type="nucleotide sequence ID" value="NZ_ARXU01000015.1"/>
</dbReference>
<dbReference type="InterPro" id="IPR001412">
    <property type="entry name" value="aa-tRNA-synth_I_CS"/>
</dbReference>
<evidence type="ECO:0000256" key="10">
    <source>
        <dbReference type="ARBA" id="ARBA00025217"/>
    </source>
</evidence>
<keyword evidence="8 12" id="KW-0648">Protein biosynthesis</keyword>
<feature type="binding site" evidence="12">
    <location>
        <position position="561"/>
    </location>
    <ligand>
        <name>L-isoleucyl-5'-AMP</name>
        <dbReference type="ChEBI" id="CHEBI:178002"/>
    </ligand>
</feature>
<evidence type="ECO:0000256" key="5">
    <source>
        <dbReference type="ARBA" id="ARBA00022741"/>
    </source>
</evidence>
<keyword evidence="5 12" id="KW-0547">Nucleotide-binding</keyword>
<dbReference type="InterPro" id="IPR002301">
    <property type="entry name" value="Ile-tRNA-ligase"/>
</dbReference>
<feature type="binding site" evidence="12">
    <location>
        <position position="919"/>
    </location>
    <ligand>
        <name>Zn(2+)</name>
        <dbReference type="ChEBI" id="CHEBI:29105"/>
    </ligand>
</feature>
<dbReference type="SUPFAM" id="SSF50677">
    <property type="entry name" value="ValRS/IleRS/LeuRS editing domain"/>
    <property type="match status" value="1"/>
</dbReference>
<feature type="binding site" evidence="12">
    <location>
        <position position="899"/>
    </location>
    <ligand>
        <name>Zn(2+)</name>
        <dbReference type="ChEBI" id="CHEBI:29105"/>
    </ligand>
</feature>
<name>A0ABR4W9D1_9GAMM</name>
<keyword evidence="7 12" id="KW-0067">ATP-binding</keyword>
<dbReference type="InterPro" id="IPR014729">
    <property type="entry name" value="Rossmann-like_a/b/a_fold"/>
</dbReference>
<dbReference type="InterPro" id="IPR023585">
    <property type="entry name" value="Ile-tRNA-ligase_type1"/>
</dbReference>
<comment type="subcellular location">
    <subcellularLocation>
        <location evidence="12">Cytoplasm</location>
    </subcellularLocation>
</comment>
<dbReference type="Gene3D" id="1.10.10.830">
    <property type="entry name" value="Ile-tRNA synthetase CP2 domain-like"/>
    <property type="match status" value="1"/>
</dbReference>
<dbReference type="InterPro" id="IPR002300">
    <property type="entry name" value="aa-tRNA-synth_Ia"/>
</dbReference>
<dbReference type="PRINTS" id="PR00984">
    <property type="entry name" value="TRNASYNTHILE"/>
</dbReference>
<reference evidence="16 17" key="1">
    <citation type="submission" date="2012-09" db="EMBL/GenBank/DDBJ databases">
        <title>Genome Sequence of alkane-degrading Bacterium Alcanivorax jadensis T9.</title>
        <authorList>
            <person name="Lai Q."/>
            <person name="Shao Z."/>
        </authorList>
    </citation>
    <scope>NUCLEOTIDE SEQUENCE [LARGE SCALE GENOMIC DNA]</scope>
    <source>
        <strain evidence="16 17">T9</strain>
    </source>
</reference>
<dbReference type="CDD" id="cd07960">
    <property type="entry name" value="Anticodon_Ia_Ile_BEm"/>
    <property type="match status" value="1"/>
</dbReference>
<dbReference type="HAMAP" id="MF_02002">
    <property type="entry name" value="Ile_tRNA_synth_type1"/>
    <property type="match status" value="1"/>
</dbReference>
<dbReference type="EMBL" id="ARXU01000015">
    <property type="protein sequence ID" value="KGD60029.1"/>
    <property type="molecule type" value="Genomic_DNA"/>
</dbReference>
<feature type="short sequence motif" description="'KMSKS' region" evidence="12">
    <location>
        <begin position="602"/>
        <end position="606"/>
    </location>
</feature>
<feature type="binding site" evidence="12">
    <location>
        <position position="605"/>
    </location>
    <ligand>
        <name>ATP</name>
        <dbReference type="ChEBI" id="CHEBI:30616"/>
    </ligand>
</feature>
<dbReference type="PANTHER" id="PTHR42765">
    <property type="entry name" value="SOLEUCYL-TRNA SYNTHETASE"/>
    <property type="match status" value="1"/>
</dbReference>
<keyword evidence="2 12" id="KW-0963">Cytoplasm</keyword>
<comment type="caution">
    <text evidence="16">The sequence shown here is derived from an EMBL/GenBank/DDBJ whole genome shotgun (WGS) entry which is preliminary data.</text>
</comment>
<comment type="subunit">
    <text evidence="12">Monomer.</text>
</comment>
<feature type="domain" description="Methionyl/Valyl/Leucyl/Isoleucyl-tRNA synthetase anticodon-binding" evidence="15">
    <location>
        <begin position="685"/>
        <end position="840"/>
    </location>
</feature>
<gene>
    <name evidence="12" type="primary">ileS</name>
    <name evidence="16" type="ORF">T9A_02985</name>
</gene>
<accession>A0ABR4W9D1</accession>
<evidence type="ECO:0000259" key="13">
    <source>
        <dbReference type="Pfam" id="PF00133"/>
    </source>
</evidence>
<dbReference type="Proteomes" id="UP000029443">
    <property type="component" value="Unassembled WGS sequence"/>
</dbReference>
<dbReference type="Gene3D" id="3.90.740.10">
    <property type="entry name" value="Valyl/Leucyl/Isoleucyl-tRNA synthetase, editing domain"/>
    <property type="match status" value="1"/>
</dbReference>
<dbReference type="Gene3D" id="1.10.730.20">
    <property type="match status" value="1"/>
</dbReference>
<feature type="short sequence motif" description="'HIGH' region" evidence="12">
    <location>
        <begin position="58"/>
        <end position="68"/>
    </location>
</feature>
<comment type="similarity">
    <text evidence="1 12">Belongs to the class-I aminoacyl-tRNA synthetase family. IleS type 1 subfamily.</text>
</comment>
<feature type="domain" description="Aminoacyl-tRNA synthetase class Ia" evidence="13">
    <location>
        <begin position="28"/>
        <end position="640"/>
    </location>
</feature>
<comment type="cofactor">
    <cofactor evidence="12">
        <name>Zn(2+)</name>
        <dbReference type="ChEBI" id="CHEBI:29105"/>
    </cofactor>
    <text evidence="12">Binds 1 zinc ion per subunit.</text>
</comment>
<dbReference type="NCBIfam" id="TIGR00392">
    <property type="entry name" value="ileS"/>
    <property type="match status" value="1"/>
</dbReference>
<dbReference type="Pfam" id="PF08264">
    <property type="entry name" value="Anticodon_1"/>
    <property type="match status" value="1"/>
</dbReference>
<dbReference type="Gene3D" id="3.40.50.620">
    <property type="entry name" value="HUPs"/>
    <property type="match status" value="2"/>
</dbReference>
<dbReference type="InterPro" id="IPR009080">
    <property type="entry name" value="tRNAsynth_Ia_anticodon-bd"/>
</dbReference>
<dbReference type="InterPro" id="IPR050081">
    <property type="entry name" value="Ile-tRNA_ligase"/>
</dbReference>
<feature type="domain" description="Zinc finger FPG/IleRS-type" evidence="14">
    <location>
        <begin position="898"/>
        <end position="924"/>
    </location>
</feature>
<evidence type="ECO:0000256" key="2">
    <source>
        <dbReference type="ARBA" id="ARBA00022490"/>
    </source>
</evidence>
<evidence type="ECO:0000256" key="12">
    <source>
        <dbReference type="HAMAP-Rule" id="MF_02002"/>
    </source>
</evidence>
<comment type="catalytic activity">
    <reaction evidence="11 12">
        <text>tRNA(Ile) + L-isoleucine + ATP = L-isoleucyl-tRNA(Ile) + AMP + diphosphate</text>
        <dbReference type="Rhea" id="RHEA:11060"/>
        <dbReference type="Rhea" id="RHEA-COMP:9666"/>
        <dbReference type="Rhea" id="RHEA-COMP:9695"/>
        <dbReference type="ChEBI" id="CHEBI:30616"/>
        <dbReference type="ChEBI" id="CHEBI:33019"/>
        <dbReference type="ChEBI" id="CHEBI:58045"/>
        <dbReference type="ChEBI" id="CHEBI:78442"/>
        <dbReference type="ChEBI" id="CHEBI:78528"/>
        <dbReference type="ChEBI" id="CHEBI:456215"/>
        <dbReference type="EC" id="6.1.1.5"/>
    </reaction>
</comment>
<proteinExistence type="inferred from homology"/>
<keyword evidence="3 12" id="KW-0436">Ligase</keyword>
<dbReference type="InterPro" id="IPR033708">
    <property type="entry name" value="Anticodon_Ile_BEm"/>
</dbReference>
<keyword evidence="9 12" id="KW-0030">Aminoacyl-tRNA synthetase</keyword>
<dbReference type="InterPro" id="IPR013155">
    <property type="entry name" value="M/V/L/I-tRNA-synth_anticd-bd"/>
</dbReference>
<evidence type="ECO:0000256" key="1">
    <source>
        <dbReference type="ARBA" id="ARBA00006887"/>
    </source>
</evidence>
<evidence type="ECO:0000256" key="11">
    <source>
        <dbReference type="ARBA" id="ARBA00048359"/>
    </source>
</evidence>
<protein>
    <recommendedName>
        <fullName evidence="12">Isoleucine--tRNA ligase</fullName>
        <ecNumber evidence="12">6.1.1.5</ecNumber>
    </recommendedName>
    <alternativeName>
        <fullName evidence="12">Isoleucyl-tRNA synthetase</fullName>
        <shortName evidence="12">IleRS</shortName>
    </alternativeName>
</protein>
<dbReference type="Pfam" id="PF00133">
    <property type="entry name" value="tRNA-synt_1"/>
    <property type="match status" value="1"/>
</dbReference>
<dbReference type="PANTHER" id="PTHR42765:SF1">
    <property type="entry name" value="ISOLEUCINE--TRNA LIGASE, MITOCHONDRIAL"/>
    <property type="match status" value="1"/>
</dbReference>
<comment type="domain">
    <text evidence="12">IleRS has two distinct active sites: one for aminoacylation and one for editing. The misactivated valine is translocated from the active site to the editing site, which sterically excludes the correctly activated isoleucine. The single editing site contains two valyl binding pockets, one specific for each substrate (Val-AMP or Val-tRNA(Ile)).</text>
</comment>
<sequence length="936" mass="104762">MTDYKATLNLPQTDFPMKAGLSQREPARLKEWQQKQLYQKIREAFAGRPKFILHDGPPYANGDIHIGHAVNKILKDMIVKSRTLAGFDAPYVPGWDCHGLPIELMVEKKVGKAGHKVDAGTFRKKCREYASKQVNGQKADFMRLGVFGDWDNPYLTMDYAFEANIIRSLGKIVDNGHLQQGFKPVHWCLDCASALAEAEVEYYDKVSPAIDVEFSVVDVADFTARSGIKATAPALVIWTTTPWTIPANRAVAVHPQLDYVLLSGELDGQHRELLVAEALADDLVERWGMESVTRSTTVKGEKLEALSLQHPFLGAQVPVILGEHVTTDAGTGLVHTAPGHGADDFVVGQQYDLDPISPVLDSGLFRDDLPVVGGVHVSKANEPVIEALQESGALVKLAKIEHSYPHCWRHKTPLIFRATAQWFVSMDQAGLLPRARQEIDKVQWLPEWGKARIEGMLTDRPDWCISRQRTWGVPIALFVNKETGELHPDTPALIEQVAQRVEQKGIDAWFDLAPAELLGEQADQYSKVTDTLDVWFDSGVTHYCVLDQRPQLNTPADLYLEGSDQHRGWFQSSLLTSLAVRDAAPYKTVLTHGFTVDEQGRKMSKSVGNVIAPQEVWNDLGADILRLWVAATDYRGEMSVSKDILKQMGDSYRRIRNTSRFLLSNLSGFDPASDALQPEQMLALDRYIVDRALQLQEEIQGLYDGYHFHQVYQKLRNFCALDLGGFYLDIIKDRQYTTQADSVARRSCQTALYHIAQALVRWMAPVLSFTAEEIYENLPGERLDSVFLAEWYDGLFGLTDADMDRNFWQQMQDVKQAVNKAIENARRDKLIKGGLSAEVVLYVDDQQQTLLNRLGDELRFVTITSAATLKPLGEAPAELEDTAVSGLKVQVLASEYGKCARCWHHQPDVGSHAAHPELCGRCVTNVDGEGEVRRYA</sequence>
<evidence type="ECO:0000256" key="9">
    <source>
        <dbReference type="ARBA" id="ARBA00023146"/>
    </source>
</evidence>
<keyword evidence="6 12" id="KW-0862">Zinc</keyword>
<dbReference type="Pfam" id="PF06827">
    <property type="entry name" value="zf-FPG_IleRS"/>
    <property type="match status" value="1"/>
</dbReference>
<organism evidence="16 17">
    <name type="scientific">Alcanivorax jadensis T9</name>
    <dbReference type="NCBI Taxonomy" id="1177181"/>
    <lineage>
        <taxon>Bacteria</taxon>
        <taxon>Pseudomonadati</taxon>
        <taxon>Pseudomonadota</taxon>
        <taxon>Gammaproteobacteria</taxon>
        <taxon>Oceanospirillales</taxon>
        <taxon>Alcanivoracaceae</taxon>
        <taxon>Alcanivorax</taxon>
    </lineage>
</organism>
<feature type="binding site" evidence="12">
    <location>
        <position position="902"/>
    </location>
    <ligand>
        <name>Zn(2+)</name>
        <dbReference type="ChEBI" id="CHEBI:29105"/>
    </ligand>
</feature>
<dbReference type="SUPFAM" id="SSF47323">
    <property type="entry name" value="Anticodon-binding domain of a subclass of class I aminoacyl-tRNA synthetases"/>
    <property type="match status" value="1"/>
</dbReference>
<evidence type="ECO:0000313" key="16">
    <source>
        <dbReference type="EMBL" id="KGD60029.1"/>
    </source>
</evidence>